<dbReference type="Proteomes" id="UP000266328">
    <property type="component" value="Unassembled WGS sequence"/>
</dbReference>
<dbReference type="AlphaFoldDB" id="A0A398CU31"/>
<dbReference type="OrthoDB" id="9805197at2"/>
<feature type="binding site" evidence="9">
    <location>
        <position position="270"/>
    </location>
    <ligand>
        <name>ATP</name>
        <dbReference type="ChEBI" id="CHEBI:30616"/>
    </ligand>
</feature>
<evidence type="ECO:0000259" key="12">
    <source>
        <dbReference type="PROSITE" id="PS51856"/>
    </source>
</evidence>
<dbReference type="PROSITE" id="PS51856">
    <property type="entry name" value="RHO_RNA_BD"/>
    <property type="match status" value="1"/>
</dbReference>
<comment type="similarity">
    <text evidence="9 11">Belongs to the Rho family.</text>
</comment>
<dbReference type="InterPro" id="IPR036269">
    <property type="entry name" value="Rho_N_sf"/>
</dbReference>
<evidence type="ECO:0000256" key="5">
    <source>
        <dbReference type="ARBA" id="ARBA00022840"/>
    </source>
</evidence>
<keyword evidence="2 9" id="KW-0547">Nucleotide-binding</keyword>
<feature type="binding site" evidence="9">
    <location>
        <begin position="239"/>
        <end position="244"/>
    </location>
    <ligand>
        <name>ATP</name>
        <dbReference type="ChEBI" id="CHEBI:30616"/>
    </ligand>
</feature>
<feature type="binding site" evidence="9">
    <location>
        <begin position="227"/>
        <end position="232"/>
    </location>
    <ligand>
        <name>ATP</name>
        <dbReference type="ChEBI" id="CHEBI:30616"/>
    </ligand>
</feature>
<evidence type="ECO:0000313" key="14">
    <source>
        <dbReference type="Proteomes" id="UP000266328"/>
    </source>
</evidence>
<keyword evidence="3 9" id="KW-0378">Hydrolase</keyword>
<keyword evidence="6 9" id="KW-0694">RNA-binding</keyword>
<dbReference type="InterPro" id="IPR000194">
    <property type="entry name" value="ATPase_F1/V1/A1_a/bsu_nucl-bd"/>
</dbReference>
<dbReference type="SUPFAM" id="SSF68912">
    <property type="entry name" value="Rho N-terminal domain-like"/>
    <property type="match status" value="1"/>
</dbReference>
<dbReference type="Pfam" id="PF07497">
    <property type="entry name" value="Rho_RNA_bind"/>
    <property type="match status" value="1"/>
</dbReference>
<evidence type="ECO:0000256" key="1">
    <source>
        <dbReference type="ARBA" id="ARBA00022472"/>
    </source>
</evidence>
<dbReference type="NCBIfam" id="NF006886">
    <property type="entry name" value="PRK09376.1"/>
    <property type="match status" value="1"/>
</dbReference>
<evidence type="ECO:0000256" key="2">
    <source>
        <dbReference type="ARBA" id="ARBA00022741"/>
    </source>
</evidence>
<evidence type="ECO:0000256" key="11">
    <source>
        <dbReference type="PROSITE-ProRule" id="PRU01203"/>
    </source>
</evidence>
<proteinExistence type="inferred from homology"/>
<dbReference type="PANTHER" id="PTHR46425:SF1">
    <property type="entry name" value="TRANSCRIPTION TERMINATION FACTOR RHO"/>
    <property type="match status" value="1"/>
</dbReference>
<dbReference type="SMART" id="SM00382">
    <property type="entry name" value="AAA"/>
    <property type="match status" value="1"/>
</dbReference>
<sequence length="482" mass="53842">MNFTEQELLEKTSRELYEIAKVLHVRNYTRLKKPELIEELLKLGGKDANDQEGSAMSSMGPYDNHDKPEVVTEHLDIEQERVPGHVVSGAVISSSSERRGGEVPRTGGEEFAASGLCEILAEGYGFMRSNYFPSSSDVYISPPMIRRFGLRTGDWLEGIVHLPRGDKEKYSSLMRIRSINGIGIEGYVVARPQFESLTPIFPNKHLKLETPNCSMAVRLLELVAPIGKGQRGLIVSPPKAGKTTILKNIAQSIEYNHPEVTLMVLLIDERPEEVTDMKQSIRSEVISSTFDQPPENHIRVVELALERAKRLVEVKKDVVILMDGITRLTRAYNLISSSSGKTLSGGLDPTAIRGPKRVIGAARNMVEGGSLTLIATALVETGSRLDQVIYEEFKGTGNMELVLDRELAERRIFPAIDVRKSGTRREELLYTPEEYRKIWALRQFIGNEDPTESLEKLIAMLQRTANNREFLANIVAQDSAGR</sequence>
<dbReference type="GO" id="GO:0008186">
    <property type="term" value="F:ATP-dependent activity, acting on RNA"/>
    <property type="evidence" value="ECO:0007669"/>
    <property type="project" value="UniProtKB-UniRule"/>
</dbReference>
<evidence type="ECO:0000256" key="3">
    <source>
        <dbReference type="ARBA" id="ARBA00022801"/>
    </source>
</evidence>
<dbReference type="Pfam" id="PF07498">
    <property type="entry name" value="Rho_N"/>
    <property type="match status" value="1"/>
</dbReference>
<dbReference type="GO" id="GO:0016787">
    <property type="term" value="F:hydrolase activity"/>
    <property type="evidence" value="ECO:0007669"/>
    <property type="project" value="UniProtKB-KW"/>
</dbReference>
<dbReference type="GO" id="GO:0006353">
    <property type="term" value="P:DNA-templated transcription termination"/>
    <property type="evidence" value="ECO:0007669"/>
    <property type="project" value="UniProtKB-UniRule"/>
</dbReference>
<evidence type="ECO:0000313" key="13">
    <source>
        <dbReference type="EMBL" id="RIE06135.1"/>
    </source>
</evidence>
<dbReference type="RefSeq" id="WP_119089055.1">
    <property type="nucleotide sequence ID" value="NZ_QXIS01000023.1"/>
</dbReference>
<gene>
    <name evidence="9" type="primary">rho</name>
    <name evidence="13" type="ORF">SMC7_03935</name>
</gene>
<evidence type="ECO:0000256" key="8">
    <source>
        <dbReference type="ARBA" id="ARBA00023163"/>
    </source>
</evidence>
<dbReference type="InterPro" id="IPR041703">
    <property type="entry name" value="Rho_factor_ATP-bd"/>
</dbReference>
<dbReference type="NCBIfam" id="TIGR00767">
    <property type="entry name" value="rho"/>
    <property type="match status" value="1"/>
</dbReference>
<reference evidence="13 14" key="1">
    <citation type="submission" date="2018-09" db="EMBL/GenBank/DDBJ databases">
        <title>Discovery and Ecogenomic Context for Candidatus Cryosericales, a Global Caldiserica Order Active in Thawing Permafrost.</title>
        <authorList>
            <person name="Martinez M.A."/>
            <person name="Woodcroft B.J."/>
            <person name="Ignacio Espinoza J.C."/>
            <person name="Zayed A."/>
            <person name="Singleton C.M."/>
            <person name="Boyd J."/>
            <person name="Li Y.-F."/>
            <person name="Purvine S."/>
            <person name="Maughan H."/>
            <person name="Hodgkins S.B."/>
            <person name="Anderson D."/>
            <person name="Sederholm M."/>
            <person name="Temperton B."/>
            <person name="Saleska S.R."/>
            <person name="Tyson G.W."/>
            <person name="Rich V.I."/>
        </authorList>
    </citation>
    <scope>NUCLEOTIDE SEQUENCE [LARGE SCALE GENOMIC DNA]</scope>
    <source>
        <strain evidence="13 14">SMC7</strain>
    </source>
</reference>
<dbReference type="InterPro" id="IPR011113">
    <property type="entry name" value="Rho_RNA-bd"/>
</dbReference>
<evidence type="ECO:0000256" key="10">
    <source>
        <dbReference type="NCBIfam" id="TIGR00767"/>
    </source>
</evidence>
<dbReference type="SUPFAM" id="SSF52540">
    <property type="entry name" value="P-loop containing nucleoside triphosphate hydrolases"/>
    <property type="match status" value="1"/>
</dbReference>
<dbReference type="CDD" id="cd01128">
    <property type="entry name" value="rho_factor_C"/>
    <property type="match status" value="1"/>
</dbReference>
<dbReference type="PANTHER" id="PTHR46425">
    <property type="entry name" value="TRANSCRIPTION TERMINATION FACTOR RHO"/>
    <property type="match status" value="1"/>
</dbReference>
<dbReference type="Gene3D" id="3.40.50.300">
    <property type="entry name" value="P-loop containing nucleotide triphosphate hydrolases"/>
    <property type="match status" value="1"/>
</dbReference>
<organism evidence="13 14">
    <name type="scientific">Candidatus Cryosericum terrychapinii</name>
    <dbReference type="NCBI Taxonomy" id="2290919"/>
    <lineage>
        <taxon>Bacteria</taxon>
        <taxon>Pseudomonadati</taxon>
        <taxon>Caldisericota/Cryosericota group</taxon>
        <taxon>Candidatus Cryosericota</taxon>
        <taxon>Candidatus Cryosericia</taxon>
        <taxon>Candidatus Cryosericales</taxon>
        <taxon>Candidatus Cryosericaceae</taxon>
        <taxon>Candidatus Cryosericum</taxon>
    </lineage>
</organism>
<dbReference type="HAMAP" id="MF_01884">
    <property type="entry name" value="Rho"/>
    <property type="match status" value="1"/>
</dbReference>
<dbReference type="Gene3D" id="2.40.50.140">
    <property type="entry name" value="Nucleic acid-binding proteins"/>
    <property type="match status" value="1"/>
</dbReference>
<keyword evidence="4 9" id="KW-0347">Helicase</keyword>
<dbReference type="EMBL" id="QXIS01000023">
    <property type="protein sequence ID" value="RIE06135.1"/>
    <property type="molecule type" value="Genomic_DNA"/>
</dbReference>
<keyword evidence="1 9" id="KW-0806">Transcription termination</keyword>
<dbReference type="InterPro" id="IPR011112">
    <property type="entry name" value="Rho-like_N"/>
</dbReference>
<dbReference type="Gene3D" id="1.10.720.10">
    <property type="match status" value="1"/>
</dbReference>
<keyword evidence="5 9" id="KW-0067">ATP-binding</keyword>
<comment type="function">
    <text evidence="9">Facilitates transcription termination by a mechanism that involves Rho binding to the nascent RNA, activation of Rho's RNA-dependent ATPase activity, and release of the mRNA from the DNA template.</text>
</comment>
<feature type="domain" description="Rho RNA-BD" evidence="12">
    <location>
        <begin position="110"/>
        <end position="183"/>
    </location>
</feature>
<keyword evidence="14" id="KW-1185">Reference proteome</keyword>
<name>A0A398CU31_9BACT</name>
<comment type="caution">
    <text evidence="13">The sequence shown here is derived from an EMBL/GenBank/DDBJ whole genome shotgun (WGS) entry which is preliminary data.</text>
</comment>
<comment type="subunit">
    <text evidence="9">Homohexamer. The homohexamer assembles into an open ring structure.</text>
</comment>
<protein>
    <recommendedName>
        <fullName evidence="9 10">Transcription termination factor Rho</fullName>
        <ecNumber evidence="9 10">3.6.4.-</ecNumber>
    </recommendedName>
    <alternativeName>
        <fullName evidence="9">ATP-dependent helicase Rho</fullName>
    </alternativeName>
</protein>
<keyword evidence="7 9" id="KW-0805">Transcription regulation</keyword>
<dbReference type="SMART" id="SM00959">
    <property type="entry name" value="Rho_N"/>
    <property type="match status" value="1"/>
</dbReference>
<dbReference type="InterPro" id="IPR004665">
    <property type="entry name" value="Term_rho"/>
</dbReference>
<evidence type="ECO:0000256" key="4">
    <source>
        <dbReference type="ARBA" id="ARBA00022806"/>
    </source>
</evidence>
<evidence type="ECO:0000256" key="7">
    <source>
        <dbReference type="ARBA" id="ARBA00023015"/>
    </source>
</evidence>
<dbReference type="GO" id="GO:0003723">
    <property type="term" value="F:RNA binding"/>
    <property type="evidence" value="ECO:0007669"/>
    <property type="project" value="UniProtKB-UniRule"/>
</dbReference>
<dbReference type="GO" id="GO:0005524">
    <property type="term" value="F:ATP binding"/>
    <property type="evidence" value="ECO:0007669"/>
    <property type="project" value="UniProtKB-UniRule"/>
</dbReference>
<dbReference type="SUPFAM" id="SSF50249">
    <property type="entry name" value="Nucleic acid-binding proteins"/>
    <property type="match status" value="1"/>
</dbReference>
<dbReference type="Pfam" id="PF00006">
    <property type="entry name" value="ATP-synt_ab"/>
    <property type="match status" value="1"/>
</dbReference>
<evidence type="ECO:0000256" key="6">
    <source>
        <dbReference type="ARBA" id="ARBA00022884"/>
    </source>
</evidence>
<dbReference type="InterPro" id="IPR027417">
    <property type="entry name" value="P-loop_NTPase"/>
</dbReference>
<evidence type="ECO:0000256" key="9">
    <source>
        <dbReference type="HAMAP-Rule" id="MF_01884"/>
    </source>
</evidence>
<dbReference type="EC" id="3.6.4.-" evidence="9 10"/>
<dbReference type="GO" id="GO:0004386">
    <property type="term" value="F:helicase activity"/>
    <property type="evidence" value="ECO:0007669"/>
    <property type="project" value="UniProtKB-UniRule"/>
</dbReference>
<keyword evidence="8 9" id="KW-0804">Transcription</keyword>
<accession>A0A398CU31</accession>
<dbReference type="InterPro" id="IPR012340">
    <property type="entry name" value="NA-bd_OB-fold"/>
</dbReference>
<dbReference type="InterPro" id="IPR003593">
    <property type="entry name" value="AAA+_ATPase"/>
</dbReference>
<comment type="caution">
    <text evidence="9">Lacks conserved residue(s) required for the propagation of feature annotation.</text>
</comment>